<dbReference type="Pfam" id="PF08670">
    <property type="entry name" value="MEKHLA"/>
    <property type="match status" value="1"/>
</dbReference>
<comment type="caution">
    <text evidence="2">The sequence shown here is derived from an EMBL/GenBank/DDBJ whole genome shotgun (WGS) entry which is preliminary data.</text>
</comment>
<dbReference type="InterPro" id="IPR013978">
    <property type="entry name" value="MEKHLA"/>
</dbReference>
<name>A0A1E3VXS6_9HYPH</name>
<dbReference type="EMBL" id="LPWF01000023">
    <property type="protein sequence ID" value="ODR98330.1"/>
    <property type="molecule type" value="Genomic_DNA"/>
</dbReference>
<gene>
    <name evidence="2" type="ORF">AUC69_10675</name>
</gene>
<accession>A0A1E3VXS6</accession>
<dbReference type="Proteomes" id="UP000094472">
    <property type="component" value="Unassembled WGS sequence"/>
</dbReference>
<reference evidence="2 3" key="1">
    <citation type="journal article" date="2016" name="Environ. Microbiol.">
        <title>New Methyloceanibacter diversity from North Sea sediments includes methanotroph containing solely the soluble methane monooxygenase.</title>
        <authorList>
            <person name="Vekeman B."/>
            <person name="Kerckhof F.M."/>
            <person name="Cremers G."/>
            <person name="de Vos P."/>
            <person name="Vandamme P."/>
            <person name="Boon N."/>
            <person name="Op den Camp H.J."/>
            <person name="Heylen K."/>
        </authorList>
    </citation>
    <scope>NUCLEOTIDE SEQUENCE [LARGE SCALE GENOMIC DNA]</scope>
    <source>
        <strain evidence="2 3">R-67175</strain>
    </source>
</reference>
<dbReference type="RefSeq" id="WP_069441554.1">
    <property type="nucleotide sequence ID" value="NZ_LPWF01000023.1"/>
</dbReference>
<dbReference type="OrthoDB" id="9794448at2"/>
<sequence>MHRAEDPLFFTLLVESYRRIVGQEPPFLAPPLLAPEARPSASWLYAEAPVCVLAHNTAPDPHFIYANRCAQDLFGYTFDEITALPSRLSAEEPAWGERQRLLEQVAKNGFATGYSGVRIAKSGRRFRIEDGVLWQLKDRNGSLRGVAATFAKWRDV</sequence>
<dbReference type="STRING" id="1774969.AUC69_10675"/>
<evidence type="ECO:0000259" key="1">
    <source>
        <dbReference type="Pfam" id="PF08670"/>
    </source>
</evidence>
<protein>
    <recommendedName>
        <fullName evidence="1">MEKHLA domain-containing protein</fullName>
    </recommendedName>
</protein>
<organism evidence="2 3">
    <name type="scientific">Methyloceanibacter superfactus</name>
    <dbReference type="NCBI Taxonomy" id="1774969"/>
    <lineage>
        <taxon>Bacteria</taxon>
        <taxon>Pseudomonadati</taxon>
        <taxon>Pseudomonadota</taxon>
        <taxon>Alphaproteobacteria</taxon>
        <taxon>Hyphomicrobiales</taxon>
        <taxon>Hyphomicrobiaceae</taxon>
        <taxon>Methyloceanibacter</taxon>
    </lineage>
</organism>
<proteinExistence type="predicted"/>
<feature type="domain" description="MEKHLA" evidence="1">
    <location>
        <begin position="10"/>
        <end position="154"/>
    </location>
</feature>
<dbReference type="InterPro" id="IPR035965">
    <property type="entry name" value="PAS-like_dom_sf"/>
</dbReference>
<dbReference type="Gene3D" id="3.30.450.20">
    <property type="entry name" value="PAS domain"/>
    <property type="match status" value="1"/>
</dbReference>
<dbReference type="AlphaFoldDB" id="A0A1E3VXS6"/>
<dbReference type="SUPFAM" id="SSF55785">
    <property type="entry name" value="PYP-like sensor domain (PAS domain)"/>
    <property type="match status" value="1"/>
</dbReference>
<evidence type="ECO:0000313" key="2">
    <source>
        <dbReference type="EMBL" id="ODR98330.1"/>
    </source>
</evidence>
<keyword evidence="3" id="KW-1185">Reference proteome</keyword>
<evidence type="ECO:0000313" key="3">
    <source>
        <dbReference type="Proteomes" id="UP000094472"/>
    </source>
</evidence>